<evidence type="ECO:0000313" key="1">
    <source>
        <dbReference type="EMBL" id="KAF3554280.1"/>
    </source>
</evidence>
<dbReference type="Proteomes" id="UP000712600">
    <property type="component" value="Unassembled WGS sequence"/>
</dbReference>
<name>A0A8S9QVG0_BRACR</name>
<proteinExistence type="predicted"/>
<dbReference type="EMBL" id="QGKX02000996">
    <property type="protein sequence ID" value="KAF3554280.1"/>
    <property type="molecule type" value="Genomic_DNA"/>
</dbReference>
<reference evidence="1" key="1">
    <citation type="submission" date="2019-12" db="EMBL/GenBank/DDBJ databases">
        <title>Genome sequencing and annotation of Brassica cretica.</title>
        <authorList>
            <person name="Studholme D.J."/>
            <person name="Sarris P."/>
        </authorList>
    </citation>
    <scope>NUCLEOTIDE SEQUENCE</scope>
    <source>
        <strain evidence="1">PFS-109/04</strain>
        <tissue evidence="1">Leaf</tissue>
    </source>
</reference>
<protein>
    <submittedName>
        <fullName evidence="1">Uncharacterized protein</fullName>
    </submittedName>
</protein>
<gene>
    <name evidence="1" type="ORF">F2Q69_00011165</name>
</gene>
<comment type="caution">
    <text evidence="1">The sequence shown here is derived from an EMBL/GenBank/DDBJ whole genome shotgun (WGS) entry which is preliminary data.</text>
</comment>
<dbReference type="AlphaFoldDB" id="A0A8S9QVG0"/>
<organism evidence="1 2">
    <name type="scientific">Brassica cretica</name>
    <name type="common">Mustard</name>
    <dbReference type="NCBI Taxonomy" id="69181"/>
    <lineage>
        <taxon>Eukaryota</taxon>
        <taxon>Viridiplantae</taxon>
        <taxon>Streptophyta</taxon>
        <taxon>Embryophyta</taxon>
        <taxon>Tracheophyta</taxon>
        <taxon>Spermatophyta</taxon>
        <taxon>Magnoliopsida</taxon>
        <taxon>eudicotyledons</taxon>
        <taxon>Gunneridae</taxon>
        <taxon>Pentapetalae</taxon>
        <taxon>rosids</taxon>
        <taxon>malvids</taxon>
        <taxon>Brassicales</taxon>
        <taxon>Brassicaceae</taxon>
        <taxon>Brassiceae</taxon>
        <taxon>Brassica</taxon>
    </lineage>
</organism>
<sequence>MVPQTVTAVNASAYIVNHQDADFQSVHGFPTIVQYADRRIRIRLVSPLRSMSPSIRITLSPVFLSASPSRKRIPSGPFSDSRKSD</sequence>
<accession>A0A8S9QVG0</accession>
<evidence type="ECO:0000313" key="2">
    <source>
        <dbReference type="Proteomes" id="UP000712600"/>
    </source>
</evidence>